<evidence type="ECO:0000313" key="3">
    <source>
        <dbReference type="Proteomes" id="UP000325313"/>
    </source>
</evidence>
<organism evidence="2 3">
    <name type="scientific">Puccinia graminis f. sp. tritici</name>
    <dbReference type="NCBI Taxonomy" id="56615"/>
    <lineage>
        <taxon>Eukaryota</taxon>
        <taxon>Fungi</taxon>
        <taxon>Dikarya</taxon>
        <taxon>Basidiomycota</taxon>
        <taxon>Pucciniomycotina</taxon>
        <taxon>Pucciniomycetes</taxon>
        <taxon>Pucciniales</taxon>
        <taxon>Pucciniaceae</taxon>
        <taxon>Puccinia</taxon>
    </lineage>
</organism>
<evidence type="ECO:0000313" key="2">
    <source>
        <dbReference type="EMBL" id="KAA1115966.1"/>
    </source>
</evidence>
<reference evidence="2 3" key="1">
    <citation type="submission" date="2019-05" db="EMBL/GenBank/DDBJ databases">
        <title>Emergence of the Ug99 lineage of the wheat stem rust pathogen through somatic hybridization.</title>
        <authorList>
            <person name="Li F."/>
            <person name="Upadhyaya N.M."/>
            <person name="Sperschneider J."/>
            <person name="Matny O."/>
            <person name="Nguyen-Phuc H."/>
            <person name="Mago R."/>
            <person name="Raley C."/>
            <person name="Miller M.E."/>
            <person name="Silverstein K.A.T."/>
            <person name="Henningsen E."/>
            <person name="Hirsch C.D."/>
            <person name="Visser B."/>
            <person name="Pretorius Z.A."/>
            <person name="Steffenson B.J."/>
            <person name="Schwessinger B."/>
            <person name="Dodds P.N."/>
            <person name="Figueroa M."/>
        </authorList>
    </citation>
    <scope>NUCLEOTIDE SEQUENCE [LARGE SCALE GENOMIC DNA]</scope>
    <source>
        <strain evidence="2 3">Ug99</strain>
    </source>
</reference>
<gene>
    <name evidence="2" type="ORF">PGTUg99_026417</name>
</gene>
<keyword evidence="1" id="KW-0472">Membrane</keyword>
<protein>
    <submittedName>
        <fullName evidence="2">Uncharacterized protein</fullName>
    </submittedName>
</protein>
<evidence type="ECO:0000256" key="1">
    <source>
        <dbReference type="SAM" id="Phobius"/>
    </source>
</evidence>
<name>A0A5B0QRW4_PUCGR</name>
<dbReference type="EMBL" id="VDEP01000271">
    <property type="protein sequence ID" value="KAA1115966.1"/>
    <property type="molecule type" value="Genomic_DNA"/>
</dbReference>
<comment type="caution">
    <text evidence="2">The sequence shown here is derived from an EMBL/GenBank/DDBJ whole genome shotgun (WGS) entry which is preliminary data.</text>
</comment>
<feature type="transmembrane region" description="Helical" evidence="1">
    <location>
        <begin position="6"/>
        <end position="26"/>
    </location>
</feature>
<dbReference type="Proteomes" id="UP000325313">
    <property type="component" value="Unassembled WGS sequence"/>
</dbReference>
<sequence length="69" mass="7524">MPTKSVRVLIVVCSVIPLSILVTGICDTHLWFGCIKLDPTGSNAMAASAVWRRNFRKGYNGISTDAQSR</sequence>
<accession>A0A5B0QRW4</accession>
<keyword evidence="1" id="KW-1133">Transmembrane helix</keyword>
<proteinExistence type="predicted"/>
<dbReference type="AlphaFoldDB" id="A0A5B0QRW4"/>
<keyword evidence="1" id="KW-0812">Transmembrane</keyword>